<dbReference type="Proteomes" id="UP000238655">
    <property type="component" value="Unassembled WGS sequence"/>
</dbReference>
<sequence>MTTYTIEIRRECLQPARFWAQPKGIEVKEILRRTGMTPQDASEYLGISTNSNGRTVRKWMSEEAPIPYSAWALLCDAAGIDPFWRADPDK</sequence>
<dbReference type="EMBL" id="JAUJQS010000047">
    <property type="protein sequence ID" value="MDN7570184.1"/>
    <property type="molecule type" value="Genomic_DNA"/>
</dbReference>
<comment type="caution">
    <text evidence="2">The sequence shown here is derived from an EMBL/GenBank/DDBJ whole genome shotgun (WGS) entry which is preliminary data.</text>
</comment>
<dbReference type="Gene3D" id="1.10.260.40">
    <property type="entry name" value="lambda repressor-like DNA-binding domains"/>
    <property type="match status" value="1"/>
</dbReference>
<dbReference type="InterPro" id="IPR001387">
    <property type="entry name" value="Cro/C1-type_HTH"/>
</dbReference>
<evidence type="ECO:0000313" key="1">
    <source>
        <dbReference type="EMBL" id="MDN7570184.1"/>
    </source>
</evidence>
<evidence type="ECO:0000313" key="2">
    <source>
        <dbReference type="EMBL" id="POZ80441.1"/>
    </source>
</evidence>
<dbReference type="CDD" id="cd00093">
    <property type="entry name" value="HTH_XRE"/>
    <property type="match status" value="1"/>
</dbReference>
<gene>
    <name evidence="2" type="ORF">C3743_39100</name>
    <name evidence="1" type="ORF">QZM56_37455</name>
</gene>
<dbReference type="EMBL" id="PQVP01000004">
    <property type="protein sequence ID" value="POZ80441.1"/>
    <property type="molecule type" value="Genomic_DNA"/>
</dbReference>
<reference evidence="2 3" key="1">
    <citation type="submission" date="2018-01" db="EMBL/GenBank/DDBJ databases">
        <title>Successful Treatment of Persistent Burkholderia cepacia Bacteremia with Ceftazidime-Avibactam.</title>
        <authorList>
            <person name="Tamma P."/>
            <person name="Fan Y."/>
            <person name="Bergman Y."/>
            <person name="Sick-Samuels A."/>
            <person name="Hsu A."/>
            <person name="Timp W."/>
            <person name="Simner P."/>
        </authorList>
    </citation>
    <scope>NUCLEOTIDE SEQUENCE [LARGE SCALE GENOMIC DNA]</scope>
    <source>
        <strain evidence="2 3">170816</strain>
    </source>
</reference>
<evidence type="ECO:0000313" key="3">
    <source>
        <dbReference type="Proteomes" id="UP000238655"/>
    </source>
</evidence>
<organism evidence="2 3">
    <name type="scientific">Burkholderia contaminans</name>
    <dbReference type="NCBI Taxonomy" id="488447"/>
    <lineage>
        <taxon>Bacteria</taxon>
        <taxon>Pseudomonadati</taxon>
        <taxon>Pseudomonadota</taxon>
        <taxon>Betaproteobacteria</taxon>
        <taxon>Burkholderiales</taxon>
        <taxon>Burkholderiaceae</taxon>
        <taxon>Burkholderia</taxon>
        <taxon>Burkholderia cepacia complex</taxon>
    </lineage>
</organism>
<dbReference type="Proteomes" id="UP001172109">
    <property type="component" value="Unassembled WGS sequence"/>
</dbReference>
<dbReference type="RefSeq" id="WP_089464343.1">
    <property type="nucleotide sequence ID" value="NZ_CP073666.1"/>
</dbReference>
<reference evidence="1" key="2">
    <citation type="submission" date="2023-07" db="EMBL/GenBank/DDBJ databases">
        <title>A collection of bacterial strains from the Burkholderia cepacia Research Laboratory and Repository.</title>
        <authorList>
            <person name="Lipuma J."/>
            <person name="Spilker T."/>
            <person name="Caverly L."/>
        </authorList>
    </citation>
    <scope>NUCLEOTIDE SEQUENCE</scope>
    <source>
        <strain evidence="1">AU44979</strain>
    </source>
</reference>
<proteinExistence type="predicted"/>
<accession>A0A2S5DMV3</accession>
<name>A0A2S5DMV3_9BURK</name>
<dbReference type="GO" id="GO:0003677">
    <property type="term" value="F:DNA binding"/>
    <property type="evidence" value="ECO:0007669"/>
    <property type="project" value="InterPro"/>
</dbReference>
<dbReference type="InterPro" id="IPR010982">
    <property type="entry name" value="Lambda_DNA-bd_dom_sf"/>
</dbReference>
<protein>
    <submittedName>
        <fullName evidence="1">Helix-turn-helix domain-containing protein</fullName>
    </submittedName>
    <submittedName>
        <fullName evidence="2">XRE family transcriptional regulator</fullName>
    </submittedName>
</protein>
<dbReference type="GeneID" id="39468046"/>
<dbReference type="AlphaFoldDB" id="A0A2S5DMV3"/>